<reference evidence="5 6" key="1">
    <citation type="journal article" date="2011" name="J. Bacteriol.">
        <title>Complete genome sequence of the cellulose-degrading bacterium Cellulosilyticum lentocellum.</title>
        <authorList>
            <consortium name="US DOE Joint Genome Institute"/>
            <person name="Miller D.A."/>
            <person name="Suen G."/>
            <person name="Bruce D."/>
            <person name="Copeland A."/>
            <person name="Cheng J.F."/>
            <person name="Detter C."/>
            <person name="Goodwin L.A."/>
            <person name="Han C.S."/>
            <person name="Hauser L.J."/>
            <person name="Land M.L."/>
            <person name="Lapidus A."/>
            <person name="Lucas S."/>
            <person name="Meincke L."/>
            <person name="Pitluck S."/>
            <person name="Tapia R."/>
            <person name="Teshima H."/>
            <person name="Woyke T."/>
            <person name="Fox B.G."/>
            <person name="Angert E.R."/>
            <person name="Currie C.R."/>
        </authorList>
    </citation>
    <scope>NUCLEOTIDE SEQUENCE [LARGE SCALE GENOMIC DNA]</scope>
    <source>
        <strain evidence="6">ATCC 49066 / DSM 5427 / NCIMB 11756 / RHM5</strain>
    </source>
</reference>
<protein>
    <submittedName>
        <fullName evidence="5">Transcriptional regulator, AraC family</fullName>
    </submittedName>
</protein>
<evidence type="ECO:0000256" key="1">
    <source>
        <dbReference type="ARBA" id="ARBA00023015"/>
    </source>
</evidence>
<name>F2JR73_CELLD</name>
<keyword evidence="2" id="KW-0238">DNA-binding</keyword>
<dbReference type="PANTHER" id="PTHR43280:SF28">
    <property type="entry name" value="HTH-TYPE TRANSCRIPTIONAL ACTIVATOR RHAS"/>
    <property type="match status" value="1"/>
</dbReference>
<dbReference type="SUPFAM" id="SSF51215">
    <property type="entry name" value="Regulatory protein AraC"/>
    <property type="match status" value="1"/>
</dbReference>
<dbReference type="KEGG" id="cle:Clole_3364"/>
<evidence type="ECO:0000313" key="6">
    <source>
        <dbReference type="Proteomes" id="UP000008467"/>
    </source>
</evidence>
<keyword evidence="6" id="KW-1185">Reference proteome</keyword>
<dbReference type="Pfam" id="PF02311">
    <property type="entry name" value="AraC_binding"/>
    <property type="match status" value="1"/>
</dbReference>
<dbReference type="AlphaFoldDB" id="F2JR73"/>
<dbReference type="SUPFAM" id="SSF46689">
    <property type="entry name" value="Homeodomain-like"/>
    <property type="match status" value="1"/>
</dbReference>
<dbReference type="InterPro" id="IPR037923">
    <property type="entry name" value="HTH-like"/>
</dbReference>
<dbReference type="eggNOG" id="COG2169">
    <property type="taxonomic scope" value="Bacteria"/>
</dbReference>
<dbReference type="GO" id="GO:0043565">
    <property type="term" value="F:sequence-specific DNA binding"/>
    <property type="evidence" value="ECO:0007669"/>
    <property type="project" value="InterPro"/>
</dbReference>
<dbReference type="InterPro" id="IPR018060">
    <property type="entry name" value="HTH_AraC"/>
</dbReference>
<keyword evidence="1" id="KW-0805">Transcription regulation</keyword>
<accession>F2JR73</accession>
<dbReference type="PROSITE" id="PS01124">
    <property type="entry name" value="HTH_ARAC_FAMILY_2"/>
    <property type="match status" value="1"/>
</dbReference>
<dbReference type="EMBL" id="CP002582">
    <property type="protein sequence ID" value="ADZ85054.1"/>
    <property type="molecule type" value="Genomic_DNA"/>
</dbReference>
<dbReference type="InterPro" id="IPR003313">
    <property type="entry name" value="AraC-bd"/>
</dbReference>
<evidence type="ECO:0000259" key="4">
    <source>
        <dbReference type="PROSITE" id="PS01124"/>
    </source>
</evidence>
<organism evidence="5 6">
    <name type="scientific">Cellulosilyticum lentocellum (strain ATCC 49066 / DSM 5427 / NCIMB 11756 / RHM5)</name>
    <name type="common">Clostridium lentocellum</name>
    <dbReference type="NCBI Taxonomy" id="642492"/>
    <lineage>
        <taxon>Bacteria</taxon>
        <taxon>Bacillati</taxon>
        <taxon>Bacillota</taxon>
        <taxon>Clostridia</taxon>
        <taxon>Lachnospirales</taxon>
        <taxon>Cellulosilyticaceae</taxon>
        <taxon>Cellulosilyticum</taxon>
    </lineage>
</organism>
<dbReference type="InterPro" id="IPR009057">
    <property type="entry name" value="Homeodomain-like_sf"/>
</dbReference>
<dbReference type="STRING" id="642492.Clole_3364"/>
<dbReference type="SMART" id="SM00342">
    <property type="entry name" value="HTH_ARAC"/>
    <property type="match status" value="1"/>
</dbReference>
<dbReference type="Gene3D" id="1.10.10.60">
    <property type="entry name" value="Homeodomain-like"/>
    <property type="match status" value="2"/>
</dbReference>
<evidence type="ECO:0000256" key="2">
    <source>
        <dbReference type="ARBA" id="ARBA00023125"/>
    </source>
</evidence>
<dbReference type="Proteomes" id="UP000008467">
    <property type="component" value="Chromosome"/>
</dbReference>
<dbReference type="GO" id="GO:0003700">
    <property type="term" value="F:DNA-binding transcription factor activity"/>
    <property type="evidence" value="ECO:0007669"/>
    <property type="project" value="InterPro"/>
</dbReference>
<evidence type="ECO:0000256" key="3">
    <source>
        <dbReference type="ARBA" id="ARBA00023163"/>
    </source>
</evidence>
<dbReference type="RefSeq" id="WP_013658331.1">
    <property type="nucleotide sequence ID" value="NC_015275.1"/>
</dbReference>
<dbReference type="Pfam" id="PF12833">
    <property type="entry name" value="HTH_18"/>
    <property type="match status" value="1"/>
</dbReference>
<proteinExistence type="predicted"/>
<dbReference type="HOGENOM" id="CLU_000445_88_6_9"/>
<evidence type="ECO:0000313" key="5">
    <source>
        <dbReference type="EMBL" id="ADZ85054.1"/>
    </source>
</evidence>
<keyword evidence="3" id="KW-0804">Transcription</keyword>
<gene>
    <name evidence="5" type="ordered locus">Clole_3364</name>
</gene>
<dbReference type="PANTHER" id="PTHR43280">
    <property type="entry name" value="ARAC-FAMILY TRANSCRIPTIONAL REGULATOR"/>
    <property type="match status" value="1"/>
</dbReference>
<feature type="domain" description="HTH araC/xylS-type" evidence="4">
    <location>
        <begin position="193"/>
        <end position="291"/>
    </location>
</feature>
<sequence>MSNTINYETIILSAPPQFYQSIPNSFNVSSFAKQHLNYFLLADTMQAHFPFHLKFAPFDAYLVLYTVEGKGKLTYKDQTYQLQPHTVMWIDCNAPFELDLFESSHWQFKYIIFKGANSAAYYTHFQQDEYILCPISPISHLPEILNHLINFNKDTPKLAEFIISKLITDLLTELILSKEIDSSQIVAMPKYLSELKNLFDTHYMDHFNLDELADTYHVSKYKIIRDFTTYLHTSPINYLIQKRLQVAKELLRNTQQPVYEIATFVGIDNLNHFTNLFKKNTGVTPITYRKKYHPDSLEFLDE</sequence>